<evidence type="ECO:0000256" key="1">
    <source>
        <dbReference type="ARBA" id="ARBA00004123"/>
    </source>
</evidence>
<dbReference type="Proteomes" id="UP000231279">
    <property type="component" value="Unassembled WGS sequence"/>
</dbReference>
<dbReference type="GO" id="GO:0003700">
    <property type="term" value="F:DNA-binding transcription factor activity"/>
    <property type="evidence" value="ECO:0007669"/>
    <property type="project" value="TreeGrafter"/>
</dbReference>
<feature type="domain" description="CCT" evidence="5">
    <location>
        <begin position="38"/>
        <end position="80"/>
    </location>
</feature>
<dbReference type="GO" id="GO:0005634">
    <property type="term" value="C:nucleus"/>
    <property type="evidence" value="ECO:0007669"/>
    <property type="project" value="UniProtKB-SubCell"/>
</dbReference>
<organism evidence="6 7">
    <name type="scientific">Handroanthus impetiginosus</name>
    <dbReference type="NCBI Taxonomy" id="429701"/>
    <lineage>
        <taxon>Eukaryota</taxon>
        <taxon>Viridiplantae</taxon>
        <taxon>Streptophyta</taxon>
        <taxon>Embryophyta</taxon>
        <taxon>Tracheophyta</taxon>
        <taxon>Spermatophyta</taxon>
        <taxon>Magnoliopsida</taxon>
        <taxon>eudicotyledons</taxon>
        <taxon>Gunneridae</taxon>
        <taxon>Pentapetalae</taxon>
        <taxon>asterids</taxon>
        <taxon>lamiids</taxon>
        <taxon>Lamiales</taxon>
        <taxon>Bignoniaceae</taxon>
        <taxon>Crescentiina</taxon>
        <taxon>Tabebuia alliance</taxon>
        <taxon>Handroanthus</taxon>
    </lineage>
</organism>
<dbReference type="AlphaFoldDB" id="A0A2G9GMV8"/>
<accession>A0A2G9GMV8</accession>
<name>A0A2G9GMV8_9LAMI</name>
<evidence type="ECO:0000313" key="6">
    <source>
        <dbReference type="EMBL" id="PIN06634.1"/>
    </source>
</evidence>
<dbReference type="EMBL" id="NKXS01004354">
    <property type="protein sequence ID" value="PIN06634.1"/>
    <property type="molecule type" value="Genomic_DNA"/>
</dbReference>
<evidence type="ECO:0000256" key="3">
    <source>
        <dbReference type="PROSITE-ProRule" id="PRU00357"/>
    </source>
</evidence>
<comment type="subcellular location">
    <subcellularLocation>
        <location evidence="1 3">Nucleus</location>
    </subcellularLocation>
</comment>
<dbReference type="GO" id="GO:0009909">
    <property type="term" value="P:regulation of flower development"/>
    <property type="evidence" value="ECO:0007669"/>
    <property type="project" value="InterPro"/>
</dbReference>
<evidence type="ECO:0000256" key="2">
    <source>
        <dbReference type="ARBA" id="ARBA00023242"/>
    </source>
</evidence>
<dbReference type="InterPro" id="IPR010402">
    <property type="entry name" value="CCT_domain"/>
</dbReference>
<reference evidence="7" key="1">
    <citation type="journal article" date="2018" name="Gigascience">
        <title>Genome assembly of the Pink Ipe (Handroanthus impetiginosus, Bignoniaceae), a highly valued, ecologically keystone Neotropical timber forest tree.</title>
        <authorList>
            <person name="Silva-Junior O.B."/>
            <person name="Grattapaglia D."/>
            <person name="Novaes E."/>
            <person name="Collevatti R.G."/>
        </authorList>
    </citation>
    <scope>NUCLEOTIDE SEQUENCE [LARGE SCALE GENOMIC DNA]</scope>
    <source>
        <strain evidence="7">cv. UFG-1</strain>
    </source>
</reference>
<keyword evidence="2 3" id="KW-0539">Nucleus</keyword>
<dbReference type="PROSITE" id="PS51017">
    <property type="entry name" value="CCT"/>
    <property type="match status" value="1"/>
</dbReference>
<dbReference type="PANTHER" id="PTHR31319">
    <property type="entry name" value="ZINC FINGER PROTEIN CONSTANS-LIKE 4"/>
    <property type="match status" value="1"/>
</dbReference>
<dbReference type="STRING" id="429701.A0A2G9GMV8"/>
<gene>
    <name evidence="6" type="ORF">CDL12_20812</name>
</gene>
<proteinExistence type="predicted"/>
<protein>
    <recommendedName>
        <fullName evidence="5">CCT domain-containing protein</fullName>
    </recommendedName>
</protein>
<sequence length="119" mass="14208">MQVVNLAPHSQLRNSPLGTESSIIESMKKASPYSPEKKKERIQRYRSKRNLRNFNKKIKYECRKSLADRRPRVRGRFVRNDEIEKILESRRWDHTCVEEDDDDDWISFLDTLSANLMPN</sequence>
<keyword evidence="7" id="KW-1185">Reference proteome</keyword>
<dbReference type="Pfam" id="PF06203">
    <property type="entry name" value="CCT"/>
    <property type="match status" value="1"/>
</dbReference>
<dbReference type="PANTHER" id="PTHR31319:SF114">
    <property type="entry name" value="OS12G0262400 PROTEIN"/>
    <property type="match status" value="1"/>
</dbReference>
<evidence type="ECO:0000313" key="7">
    <source>
        <dbReference type="Proteomes" id="UP000231279"/>
    </source>
</evidence>
<dbReference type="InterPro" id="IPR045281">
    <property type="entry name" value="CONSTANS-like"/>
</dbReference>
<comment type="caution">
    <text evidence="6">The sequence shown here is derived from an EMBL/GenBank/DDBJ whole genome shotgun (WGS) entry which is preliminary data.</text>
</comment>
<evidence type="ECO:0000259" key="5">
    <source>
        <dbReference type="PROSITE" id="PS51017"/>
    </source>
</evidence>
<dbReference type="OrthoDB" id="911084at2759"/>
<evidence type="ECO:0000256" key="4">
    <source>
        <dbReference type="SAM" id="MobiDB-lite"/>
    </source>
</evidence>
<feature type="compositionally biased region" description="Polar residues" evidence="4">
    <location>
        <begin position="11"/>
        <end position="24"/>
    </location>
</feature>
<feature type="region of interest" description="Disordered" evidence="4">
    <location>
        <begin position="1"/>
        <end position="46"/>
    </location>
</feature>